<evidence type="ECO:0000313" key="3">
    <source>
        <dbReference type="EnsemblMetazoa" id="ASIC012292-PA"/>
    </source>
</evidence>
<evidence type="ECO:0000256" key="1">
    <source>
        <dbReference type="SAM" id="Phobius"/>
    </source>
</evidence>
<dbReference type="EnsemblMetazoa" id="ASIC012292-RA">
    <property type="protein sequence ID" value="ASIC012292-PA"/>
    <property type="gene ID" value="ASIC012292"/>
</dbReference>
<proteinExistence type="predicted"/>
<gene>
    <name evidence="2" type="ORF">ZHAS_00012292</name>
</gene>
<keyword evidence="1" id="KW-0812">Transmembrane</keyword>
<evidence type="ECO:0000313" key="2">
    <source>
        <dbReference type="EMBL" id="KFB44353.1"/>
    </source>
</evidence>
<dbReference type="VEuPathDB" id="VectorBase:ASIC012292"/>
<protein>
    <submittedName>
        <fullName evidence="2 3">Membrane protein</fullName>
    </submittedName>
</protein>
<dbReference type="Proteomes" id="UP000030765">
    <property type="component" value="Unassembled WGS sequence"/>
</dbReference>
<keyword evidence="1" id="KW-0472">Membrane</keyword>
<keyword evidence="1" id="KW-1133">Transmembrane helix</keyword>
<sequence>MGRNRRLKTNAVTGGGVIRIIVITGTIIRYLFFTGAGHFADSRVQTQRRALDKPQPVVDMLNPRALGYHF</sequence>
<organism evidence="2">
    <name type="scientific">Anopheles sinensis</name>
    <name type="common">Mosquito</name>
    <dbReference type="NCBI Taxonomy" id="74873"/>
    <lineage>
        <taxon>Eukaryota</taxon>
        <taxon>Metazoa</taxon>
        <taxon>Ecdysozoa</taxon>
        <taxon>Arthropoda</taxon>
        <taxon>Hexapoda</taxon>
        <taxon>Insecta</taxon>
        <taxon>Pterygota</taxon>
        <taxon>Neoptera</taxon>
        <taxon>Endopterygota</taxon>
        <taxon>Diptera</taxon>
        <taxon>Nematocera</taxon>
        <taxon>Culicoidea</taxon>
        <taxon>Culicidae</taxon>
        <taxon>Anophelinae</taxon>
        <taxon>Anopheles</taxon>
    </lineage>
</organism>
<dbReference type="AlphaFoldDB" id="A0A084W2A9"/>
<keyword evidence="4" id="KW-1185">Reference proteome</keyword>
<reference evidence="2 4" key="1">
    <citation type="journal article" date="2014" name="BMC Genomics">
        <title>Genome sequence of Anopheles sinensis provides insight into genetics basis of mosquito competence for malaria parasites.</title>
        <authorList>
            <person name="Zhou D."/>
            <person name="Zhang D."/>
            <person name="Ding G."/>
            <person name="Shi L."/>
            <person name="Hou Q."/>
            <person name="Ye Y."/>
            <person name="Xu Y."/>
            <person name="Zhou H."/>
            <person name="Xiong C."/>
            <person name="Li S."/>
            <person name="Yu J."/>
            <person name="Hong S."/>
            <person name="Yu X."/>
            <person name="Zou P."/>
            <person name="Chen C."/>
            <person name="Chang X."/>
            <person name="Wang W."/>
            <person name="Lv Y."/>
            <person name="Sun Y."/>
            <person name="Ma L."/>
            <person name="Shen B."/>
            <person name="Zhu C."/>
        </authorList>
    </citation>
    <scope>NUCLEOTIDE SEQUENCE [LARGE SCALE GENOMIC DNA]</scope>
</reference>
<accession>A0A084W2A9</accession>
<name>A0A084W2A9_ANOSI</name>
<reference evidence="3" key="2">
    <citation type="submission" date="2020-05" db="UniProtKB">
        <authorList>
            <consortium name="EnsemblMetazoa"/>
        </authorList>
    </citation>
    <scope>IDENTIFICATION</scope>
</reference>
<dbReference type="EMBL" id="ATLV01019575">
    <property type="status" value="NOT_ANNOTATED_CDS"/>
    <property type="molecule type" value="Genomic_DNA"/>
</dbReference>
<feature type="transmembrane region" description="Helical" evidence="1">
    <location>
        <begin position="12"/>
        <end position="32"/>
    </location>
</feature>
<evidence type="ECO:0000313" key="4">
    <source>
        <dbReference type="Proteomes" id="UP000030765"/>
    </source>
</evidence>
<dbReference type="EMBL" id="KE525275">
    <property type="protein sequence ID" value="KFB44353.1"/>
    <property type="molecule type" value="Genomic_DNA"/>
</dbReference>